<name>A0AAV6IQU9_9ERIC</name>
<feature type="compositionally biased region" description="Acidic residues" evidence="1">
    <location>
        <begin position="21"/>
        <end position="32"/>
    </location>
</feature>
<comment type="caution">
    <text evidence="2">The sequence shown here is derived from an EMBL/GenBank/DDBJ whole genome shotgun (WGS) entry which is preliminary data.</text>
</comment>
<keyword evidence="3" id="KW-1185">Reference proteome</keyword>
<evidence type="ECO:0000256" key="1">
    <source>
        <dbReference type="SAM" id="MobiDB-lite"/>
    </source>
</evidence>
<accession>A0AAV6IQU9</accession>
<evidence type="ECO:0000313" key="2">
    <source>
        <dbReference type="EMBL" id="KAG5529125.1"/>
    </source>
</evidence>
<gene>
    <name evidence="2" type="ORF">RHGRI_029709</name>
</gene>
<protein>
    <submittedName>
        <fullName evidence="2">Uncharacterized protein</fullName>
    </submittedName>
</protein>
<dbReference type="Proteomes" id="UP000823749">
    <property type="component" value="Chromosome 10"/>
</dbReference>
<evidence type="ECO:0000313" key="3">
    <source>
        <dbReference type="Proteomes" id="UP000823749"/>
    </source>
</evidence>
<proteinExistence type="predicted"/>
<sequence>MPELAVLKMNWRMKSIAIDEEDEDNDDVVNEESDLHRRQNMTPEPPSEMKGTPWDLLLQGRRHAKFRGRE</sequence>
<reference evidence="2" key="1">
    <citation type="submission" date="2020-08" db="EMBL/GenBank/DDBJ databases">
        <title>Plant Genome Project.</title>
        <authorList>
            <person name="Zhang R.-G."/>
        </authorList>
    </citation>
    <scope>NUCLEOTIDE SEQUENCE</scope>
    <source>
        <strain evidence="2">WSP0</strain>
        <tissue evidence="2">Leaf</tissue>
    </source>
</reference>
<feature type="region of interest" description="Disordered" evidence="1">
    <location>
        <begin position="21"/>
        <end position="53"/>
    </location>
</feature>
<organism evidence="2 3">
    <name type="scientific">Rhododendron griersonianum</name>
    <dbReference type="NCBI Taxonomy" id="479676"/>
    <lineage>
        <taxon>Eukaryota</taxon>
        <taxon>Viridiplantae</taxon>
        <taxon>Streptophyta</taxon>
        <taxon>Embryophyta</taxon>
        <taxon>Tracheophyta</taxon>
        <taxon>Spermatophyta</taxon>
        <taxon>Magnoliopsida</taxon>
        <taxon>eudicotyledons</taxon>
        <taxon>Gunneridae</taxon>
        <taxon>Pentapetalae</taxon>
        <taxon>asterids</taxon>
        <taxon>Ericales</taxon>
        <taxon>Ericaceae</taxon>
        <taxon>Ericoideae</taxon>
        <taxon>Rhodoreae</taxon>
        <taxon>Rhododendron</taxon>
    </lineage>
</organism>
<dbReference type="AlphaFoldDB" id="A0AAV6IQU9"/>
<dbReference type="EMBL" id="JACTNZ010000010">
    <property type="protein sequence ID" value="KAG5529125.1"/>
    <property type="molecule type" value="Genomic_DNA"/>
</dbReference>